<sequence length="255" mass="28035">MFLTRSEYDRGVSTFSPEGRLFQVEYSLEAIKLGSTAIGIKTSEGVLLGVEKRVTSNLLETSSIEKIDEIDRHIGCAMSGLTADARTMIDHARVESTSHTFNFDEAISVESVTQSVCDLALRFGEAGEGEEQVMSRPFGVALLIAGVDERGPQLYHTEPTGTFYHYEAKAIGSGSEGAQAELLQHYHSGITLAEAEMLMLRVLKQVMEEKLEAKNVQLAKVTKENGFHIYTQDEMAEVVERLGATGDEEEPGLRQ</sequence>
<dbReference type="InterPro" id="IPR050115">
    <property type="entry name" value="Proteasome_alpha"/>
</dbReference>
<evidence type="ECO:0000256" key="1">
    <source>
        <dbReference type="ARBA" id="ARBA00003542"/>
    </source>
</evidence>
<dbReference type="RefSeq" id="XP_024662447.1">
    <property type="nucleotide sequence ID" value="XM_024806679.1"/>
</dbReference>
<evidence type="ECO:0000313" key="10">
    <source>
        <dbReference type="Proteomes" id="UP000238350"/>
    </source>
</evidence>
<dbReference type="GO" id="GO:0005634">
    <property type="term" value="C:nucleus"/>
    <property type="evidence" value="ECO:0007669"/>
    <property type="project" value="UniProtKB-SubCell"/>
</dbReference>
<keyword evidence="10" id="KW-1185">Reference proteome</keyword>
<evidence type="ECO:0000256" key="6">
    <source>
        <dbReference type="PROSITE-ProRule" id="PRU00808"/>
    </source>
</evidence>
<dbReference type="GO" id="GO:0005737">
    <property type="term" value="C:cytoplasm"/>
    <property type="evidence" value="ECO:0007669"/>
    <property type="project" value="UniProtKB-SubCell"/>
</dbReference>
<keyword evidence="2 7" id="KW-0963">Cytoplasm</keyword>
<dbReference type="PROSITE" id="PS51475">
    <property type="entry name" value="PROTEASOME_ALPHA_2"/>
    <property type="match status" value="1"/>
</dbReference>
<dbReference type="InterPro" id="IPR001353">
    <property type="entry name" value="Proteasome_sua/b"/>
</dbReference>
<dbReference type="GO" id="GO:0043161">
    <property type="term" value="P:proteasome-mediated ubiquitin-dependent protein catabolic process"/>
    <property type="evidence" value="ECO:0007669"/>
    <property type="project" value="InterPro"/>
</dbReference>
<dbReference type="InterPro" id="IPR033812">
    <property type="entry name" value="Proteasome_alpha_type_5"/>
</dbReference>
<protein>
    <recommendedName>
        <fullName evidence="7">Proteasome subunit alpha type</fullName>
    </recommendedName>
</protein>
<dbReference type="EMBL" id="NDIQ01000001">
    <property type="protein sequence ID" value="PRT52501.1"/>
    <property type="molecule type" value="Genomic_DNA"/>
</dbReference>
<dbReference type="InterPro" id="IPR023332">
    <property type="entry name" value="Proteasome_alpha-type"/>
</dbReference>
<dbReference type="Pfam" id="PF00227">
    <property type="entry name" value="Proteasome"/>
    <property type="match status" value="1"/>
</dbReference>
<dbReference type="InterPro" id="IPR029055">
    <property type="entry name" value="Ntn_hydrolases_N"/>
</dbReference>
<evidence type="ECO:0000256" key="2">
    <source>
        <dbReference type="ARBA" id="ARBA00022490"/>
    </source>
</evidence>
<dbReference type="SMART" id="SM00948">
    <property type="entry name" value="Proteasome_A_N"/>
    <property type="match status" value="1"/>
</dbReference>
<comment type="caution">
    <text evidence="9">The sequence shown here is derived from an EMBL/GenBank/DDBJ whole genome shotgun (WGS) entry which is preliminary data.</text>
</comment>
<evidence type="ECO:0000256" key="7">
    <source>
        <dbReference type="RuleBase" id="RU000551"/>
    </source>
</evidence>
<organism evidence="9 10">
    <name type="scientific">Wickerhamiella sorbophila</name>
    <dbReference type="NCBI Taxonomy" id="45607"/>
    <lineage>
        <taxon>Eukaryota</taxon>
        <taxon>Fungi</taxon>
        <taxon>Dikarya</taxon>
        <taxon>Ascomycota</taxon>
        <taxon>Saccharomycotina</taxon>
        <taxon>Dipodascomycetes</taxon>
        <taxon>Dipodascales</taxon>
        <taxon>Trichomonascaceae</taxon>
        <taxon>Wickerhamiella</taxon>
    </lineage>
</organism>
<dbReference type="PANTHER" id="PTHR11599">
    <property type="entry name" value="PROTEASOME SUBUNIT ALPHA/BETA"/>
    <property type="match status" value="1"/>
</dbReference>
<dbReference type="InterPro" id="IPR000426">
    <property type="entry name" value="Proteasome_asu_N"/>
</dbReference>
<keyword evidence="3 6" id="KW-0647">Proteasome</keyword>
<dbReference type="STRING" id="45607.A0A2T0FBZ9"/>
<evidence type="ECO:0000256" key="5">
    <source>
        <dbReference type="ARBA" id="ARBA00026071"/>
    </source>
</evidence>
<dbReference type="PROSITE" id="PS00388">
    <property type="entry name" value="PROTEASOME_ALPHA_1"/>
    <property type="match status" value="1"/>
</dbReference>
<dbReference type="Proteomes" id="UP000238350">
    <property type="component" value="Unassembled WGS sequence"/>
</dbReference>
<dbReference type="Pfam" id="PF10584">
    <property type="entry name" value="Proteasome_A_N"/>
    <property type="match status" value="1"/>
</dbReference>
<feature type="domain" description="Proteasome alpha-type subunits" evidence="8">
    <location>
        <begin position="8"/>
        <end position="30"/>
    </location>
</feature>
<dbReference type="Gene3D" id="3.60.20.10">
    <property type="entry name" value="Glutamine Phosphoribosylpyrophosphate, subunit 1, domain 1"/>
    <property type="match status" value="1"/>
</dbReference>
<comment type="subunit">
    <text evidence="5">The 26S proteasome consists of a 20S proteasome core and two 19S regulatory subunits. The 20S proteasome core is composed of 28 subunits that are arranged in four stacked rings, resulting in a barrel-shaped structure. The two end rings are each formed by seven alpha subunits, and the two central rings are each formed by seven beta subunits. The catalytic chamber with the active sites is on the inside of the barrel.</text>
</comment>
<accession>A0A2T0FBZ9</accession>
<comment type="similarity">
    <text evidence="6 7">Belongs to the peptidase T1A family.</text>
</comment>
<gene>
    <name evidence="9" type="ORF">B9G98_00121</name>
</gene>
<evidence type="ECO:0000259" key="8">
    <source>
        <dbReference type="PROSITE" id="PS00388"/>
    </source>
</evidence>
<keyword evidence="4 7" id="KW-0539">Nucleus</keyword>
<reference evidence="9 10" key="1">
    <citation type="submission" date="2017-04" db="EMBL/GenBank/DDBJ databases">
        <title>Genome sequencing of [Candida] sorbophila.</title>
        <authorList>
            <person name="Ahn J.O."/>
        </authorList>
    </citation>
    <scope>NUCLEOTIDE SEQUENCE [LARGE SCALE GENOMIC DNA]</scope>
    <source>
        <strain evidence="9 10">DS02</strain>
    </source>
</reference>
<dbReference type="CDD" id="cd03753">
    <property type="entry name" value="proteasome_alpha_type_5"/>
    <property type="match status" value="1"/>
</dbReference>
<dbReference type="OrthoDB" id="431557at2759"/>
<dbReference type="SUPFAM" id="SSF56235">
    <property type="entry name" value="N-terminal nucleophile aminohydrolases (Ntn hydrolases)"/>
    <property type="match status" value="1"/>
</dbReference>
<comment type="subcellular location">
    <subcellularLocation>
        <location evidence="7">Cytoplasm</location>
    </subcellularLocation>
    <subcellularLocation>
        <location evidence="7">Nucleus</location>
    </subcellularLocation>
</comment>
<evidence type="ECO:0000256" key="4">
    <source>
        <dbReference type="ARBA" id="ARBA00023242"/>
    </source>
</evidence>
<proteinExistence type="inferred from homology"/>
<dbReference type="GO" id="GO:0010499">
    <property type="term" value="P:proteasomal ubiquitin-independent protein catabolic process"/>
    <property type="evidence" value="ECO:0007669"/>
    <property type="project" value="UniProtKB-ARBA"/>
</dbReference>
<dbReference type="NCBIfam" id="NF003075">
    <property type="entry name" value="PRK03996.1"/>
    <property type="match status" value="1"/>
</dbReference>
<dbReference type="AlphaFoldDB" id="A0A2T0FBZ9"/>
<dbReference type="GO" id="GO:0019773">
    <property type="term" value="C:proteasome core complex, alpha-subunit complex"/>
    <property type="evidence" value="ECO:0007669"/>
    <property type="project" value="UniProtKB-UniRule"/>
</dbReference>
<dbReference type="FunFam" id="3.60.20.10:FF:000015">
    <property type="entry name" value="Proteasome subunit alpha type-5"/>
    <property type="match status" value="1"/>
</dbReference>
<evidence type="ECO:0000256" key="3">
    <source>
        <dbReference type="ARBA" id="ARBA00022942"/>
    </source>
</evidence>
<comment type="function">
    <text evidence="1">The proteasome degrades poly-ubiquitinated proteins in the cytoplasm and in the nucleus. It is essential for the regulated turnover of proteins and for the removal of misfolded proteins. The proteasome is a multicatalytic proteinase complex that is characterized by its ability to cleave peptides with Arg, Phe, Tyr, Leu, and Glu adjacent to the leaving group at neutral or slightly basic pH. It has an ATP-dependent proteolytic activity.</text>
</comment>
<dbReference type="GeneID" id="36513870"/>
<name>A0A2T0FBZ9_9ASCO</name>
<evidence type="ECO:0000313" key="9">
    <source>
        <dbReference type="EMBL" id="PRT52501.1"/>
    </source>
</evidence>